<dbReference type="EMBL" id="BMEV01000029">
    <property type="protein sequence ID" value="GFZ76483.1"/>
    <property type="molecule type" value="Genomic_DNA"/>
</dbReference>
<dbReference type="Gene3D" id="1.20.120.440">
    <property type="entry name" value="YppE-like"/>
    <property type="match status" value="1"/>
</dbReference>
<evidence type="ECO:0000313" key="2">
    <source>
        <dbReference type="Proteomes" id="UP000602050"/>
    </source>
</evidence>
<dbReference type="InterPro" id="IPR014913">
    <property type="entry name" value="YppE-like"/>
</dbReference>
<keyword evidence="2" id="KW-1185">Reference proteome</keyword>
<evidence type="ECO:0000313" key="1">
    <source>
        <dbReference type="EMBL" id="GFZ76483.1"/>
    </source>
</evidence>
<reference evidence="1" key="1">
    <citation type="journal article" date="2014" name="Int. J. Syst. Evol. Microbiol.">
        <title>Complete genome sequence of Corynebacterium casei LMG S-19264T (=DSM 44701T), isolated from a smear-ripened cheese.</title>
        <authorList>
            <consortium name="US DOE Joint Genome Institute (JGI-PGF)"/>
            <person name="Walter F."/>
            <person name="Albersmeier A."/>
            <person name="Kalinowski J."/>
            <person name="Ruckert C."/>
        </authorList>
    </citation>
    <scope>NUCLEOTIDE SEQUENCE</scope>
    <source>
        <strain evidence="1">CGMCC 1.12360</strain>
    </source>
</reference>
<dbReference type="SUPFAM" id="SSF140415">
    <property type="entry name" value="YppE-like"/>
    <property type="match status" value="1"/>
</dbReference>
<proteinExistence type="predicted"/>
<dbReference type="InterPro" id="IPR023351">
    <property type="entry name" value="YppE-like_sf"/>
</dbReference>
<reference evidence="1" key="2">
    <citation type="submission" date="2020-09" db="EMBL/GenBank/DDBJ databases">
        <authorList>
            <person name="Sun Q."/>
            <person name="Zhou Y."/>
        </authorList>
    </citation>
    <scope>NUCLEOTIDE SEQUENCE</scope>
    <source>
        <strain evidence="1">CGMCC 1.12360</strain>
    </source>
</reference>
<protein>
    <recommendedName>
        <fullName evidence="3">DUF1798 family protein</fullName>
    </recommendedName>
</protein>
<dbReference type="Proteomes" id="UP000602050">
    <property type="component" value="Unassembled WGS sequence"/>
</dbReference>
<dbReference type="Pfam" id="PF08807">
    <property type="entry name" value="DUF1798"/>
    <property type="match status" value="1"/>
</dbReference>
<sequence>MDFAEMNNKLYEQLEHLKSRYETASPPEDLRDRDFFLKVKEAVTPIYSLLDNWEEEALKRVQQQSLSVHPQQIASTRENMELIAMHSYYKDVKRKRYMELYHSILYIINQMHGK</sequence>
<gene>
    <name evidence="1" type="ORF">GCM10010978_17800</name>
</gene>
<evidence type="ECO:0008006" key="3">
    <source>
        <dbReference type="Google" id="ProtNLM"/>
    </source>
</evidence>
<comment type="caution">
    <text evidence="1">The sequence shown here is derived from an EMBL/GenBank/DDBJ whole genome shotgun (WGS) entry which is preliminary data.</text>
</comment>
<accession>A0A8J2TMK3</accession>
<dbReference type="AlphaFoldDB" id="A0A8J2TMK3"/>
<dbReference type="RefSeq" id="WP_188392050.1">
    <property type="nucleotide sequence ID" value="NZ_BMEV01000029.1"/>
</dbReference>
<name>A0A8J2TMK3_9BACI</name>
<organism evidence="1 2">
    <name type="scientific">Compostibacillus humi</name>
    <dbReference type="NCBI Taxonomy" id="1245525"/>
    <lineage>
        <taxon>Bacteria</taxon>
        <taxon>Bacillati</taxon>
        <taxon>Bacillota</taxon>
        <taxon>Bacilli</taxon>
        <taxon>Bacillales</taxon>
        <taxon>Bacillaceae</taxon>
        <taxon>Compostibacillus</taxon>
    </lineage>
</organism>